<proteinExistence type="predicted"/>
<feature type="non-terminal residue" evidence="1">
    <location>
        <position position="1"/>
    </location>
</feature>
<dbReference type="Proteomes" id="UP000708208">
    <property type="component" value="Unassembled WGS sequence"/>
</dbReference>
<gene>
    <name evidence="1" type="ORF">AFUS01_LOCUS38417</name>
</gene>
<dbReference type="EMBL" id="CAJVCH010547752">
    <property type="protein sequence ID" value="CAG7828492.1"/>
    <property type="molecule type" value="Genomic_DNA"/>
</dbReference>
<dbReference type="AlphaFoldDB" id="A0A8J2PGA5"/>
<evidence type="ECO:0000313" key="1">
    <source>
        <dbReference type="EMBL" id="CAG7828492.1"/>
    </source>
</evidence>
<comment type="caution">
    <text evidence="1">The sequence shown here is derived from an EMBL/GenBank/DDBJ whole genome shotgun (WGS) entry which is preliminary data.</text>
</comment>
<reference evidence="1" key="1">
    <citation type="submission" date="2021-06" db="EMBL/GenBank/DDBJ databases">
        <authorList>
            <person name="Hodson N. C."/>
            <person name="Mongue J. A."/>
            <person name="Jaron S. K."/>
        </authorList>
    </citation>
    <scope>NUCLEOTIDE SEQUENCE</scope>
</reference>
<evidence type="ECO:0000313" key="2">
    <source>
        <dbReference type="Proteomes" id="UP000708208"/>
    </source>
</evidence>
<name>A0A8J2PGA5_9HEXA</name>
<sequence length="41" mass="4619">TEEDHRKGVNMITMHGGSVFLIREDILLSTGNKGPRLPRRS</sequence>
<accession>A0A8J2PGA5</accession>
<organism evidence="1 2">
    <name type="scientific">Allacma fusca</name>
    <dbReference type="NCBI Taxonomy" id="39272"/>
    <lineage>
        <taxon>Eukaryota</taxon>
        <taxon>Metazoa</taxon>
        <taxon>Ecdysozoa</taxon>
        <taxon>Arthropoda</taxon>
        <taxon>Hexapoda</taxon>
        <taxon>Collembola</taxon>
        <taxon>Symphypleona</taxon>
        <taxon>Sminthuridae</taxon>
        <taxon>Allacma</taxon>
    </lineage>
</organism>
<protein>
    <submittedName>
        <fullName evidence="1">Uncharacterized protein</fullName>
    </submittedName>
</protein>
<keyword evidence="2" id="KW-1185">Reference proteome</keyword>